<organism evidence="4 5">
    <name type="scientific">Streptomonospora halophila</name>
    <dbReference type="NCBI Taxonomy" id="427369"/>
    <lineage>
        <taxon>Bacteria</taxon>
        <taxon>Bacillati</taxon>
        <taxon>Actinomycetota</taxon>
        <taxon>Actinomycetes</taxon>
        <taxon>Streptosporangiales</taxon>
        <taxon>Nocardiopsidaceae</taxon>
        <taxon>Streptomonospora</taxon>
    </lineage>
</organism>
<dbReference type="SMART" id="SM00320">
    <property type="entry name" value="WD40"/>
    <property type="match status" value="9"/>
</dbReference>
<dbReference type="InterPro" id="IPR020472">
    <property type="entry name" value="WD40_PAC1"/>
</dbReference>
<dbReference type="EMBL" id="BAABIK010000006">
    <property type="protein sequence ID" value="GAA4934621.1"/>
    <property type="molecule type" value="Genomic_DNA"/>
</dbReference>
<dbReference type="PANTHER" id="PTHR19848">
    <property type="entry name" value="WD40 REPEAT PROTEIN"/>
    <property type="match status" value="1"/>
</dbReference>
<evidence type="ECO:0000313" key="5">
    <source>
        <dbReference type="Proteomes" id="UP001499993"/>
    </source>
</evidence>
<dbReference type="Pfam" id="PF00400">
    <property type="entry name" value="WD40"/>
    <property type="match status" value="4"/>
</dbReference>
<dbReference type="PANTHER" id="PTHR19848:SF8">
    <property type="entry name" value="F-BOX AND WD REPEAT DOMAIN CONTAINING 7"/>
    <property type="match status" value="1"/>
</dbReference>
<accession>A0ABP9G9W6</accession>
<dbReference type="SUPFAM" id="SSF50494">
    <property type="entry name" value="Trypsin-like serine proteases"/>
    <property type="match status" value="1"/>
</dbReference>
<name>A0ABP9G9W6_9ACTN</name>
<evidence type="ECO:0000256" key="1">
    <source>
        <dbReference type="ARBA" id="ARBA00022574"/>
    </source>
</evidence>
<dbReference type="Pfam" id="PF13365">
    <property type="entry name" value="Trypsin_2"/>
    <property type="match status" value="1"/>
</dbReference>
<dbReference type="InterPro" id="IPR009003">
    <property type="entry name" value="Peptidase_S1_PA"/>
</dbReference>
<feature type="repeat" description="WD" evidence="3">
    <location>
        <begin position="1271"/>
        <end position="1293"/>
    </location>
</feature>
<proteinExistence type="predicted"/>
<dbReference type="InterPro" id="IPR036322">
    <property type="entry name" value="WD40_repeat_dom_sf"/>
</dbReference>
<sequence length="1328" mass="140684">MLDQAPSAFPWAAAVHAHEDDHEPLGAALVIDARRILTSAHVLGGRTTVWIAFPDVPGASRRQASASDVCPSPVEDVALLHLADELPTGAEPAPLGYPRNKDLVGNAWWAFGFANRTPWGNSTGGTIGAAQGYGWVRLDTQTRYQVEPGFSGAGLWSPERQAVVGLVNSANRRGDGQAITLHQIDAILEEAELRELDNQPLNAATHGGWGWSLDGDPEASRHWNPRARGVTVDSERGWRFRGRTAALTAITDWLTRDPPARRALVVTGSPGAGKSAVLSRIVITADAAARATLPTDDDAVRAELGSVACSVHAKGKTALEVAAEIAQAAHVAAPQCTDDFPRPMRQALARRDACFNVVIDALDEASSPEEARLIITAIVRPLVETCADVGARVVMGTRRRDDSGDLLSAFAESYRNIDLDSAEFSAVEDLADYALATLCLVGAERPDSPYAHPATARPIAARIAALSEGNFLIAGLVAHTHGLHDTDPIDPRKLSFTTDVGTTLTRYLARLPPVERASAETVFSALAFADPPGWTAGLWSRAITALGEGSVDARTLTRFTRSAAANFLVATNRLSGERTFRLFHQALNDALLGKRDELAPRSDEEAAITTAFIRAGQQQGWDQAPEYLRTALPGHAARAGMVGELFADDSYPLHAELSRLLAVADTASTGLARRRTRLLRLTPQAAEAPPGARAAMLSVNAALERDTDGFSDHPMAPYRAAWAAAPPRGEDTILEHSGGTTAMCTFTGTDGEIRLVTAGTKSETVMVWNPATGAAEQQIAGHTGGVLSVSACTGPDDYPRIVTADLSRVRIWNPVDGTFTRSLDGYSGWVLSTCTFTGPDGRPRLATGSFDGTVAIWDATSGLPERLLRGHTKAVRTIFGIARSAGRTDLVTGGDDGSVLLWDTTAGTVRCTLQRGGGKPSVRPVACPLPGMGGTARVALIADDGNITVADLETGECVPAAGGRPVGQVLTLLGQVLPGDRSHLVLGSAEGDVWIRDLATGAERTLGSHSRKVTALCSYSDRDGRHWISSSGRDETIRIWDSGGADAPADSSAPAQAPTLCTITATGRPPRIASGDGDRTVLTRSAGTGEVERTLTLGTGRVSVVGALTPADGRPRDTRRVSALCAFTPADGRPRIVIGATDGTLRVQDLEHDRPEWSVVAHGAGGVAAVCYFVDNDGRPRLATTGHYEKMRIWDIAERTCERTITGDDTYRIRSVCAFTDPSGEVRLATAHPRAAVRVWASRQSAYLFHGGARSLRSMCAFSTPEGEARLVTAGDDCTVRIWDPATARQLSAIPVHHQVLSLAWADGRLVVGLASGLLAIDVGPLAY</sequence>
<evidence type="ECO:0008006" key="6">
    <source>
        <dbReference type="Google" id="ProtNLM"/>
    </source>
</evidence>
<evidence type="ECO:0000256" key="2">
    <source>
        <dbReference type="ARBA" id="ARBA00022737"/>
    </source>
</evidence>
<gene>
    <name evidence="4" type="ORF">GCM10023224_14010</name>
</gene>
<dbReference type="Gene3D" id="3.40.50.300">
    <property type="entry name" value="P-loop containing nucleotide triphosphate hydrolases"/>
    <property type="match status" value="1"/>
</dbReference>
<dbReference type="Gene3D" id="2.40.10.120">
    <property type="match status" value="1"/>
</dbReference>
<evidence type="ECO:0000256" key="3">
    <source>
        <dbReference type="PROSITE-ProRule" id="PRU00221"/>
    </source>
</evidence>
<comment type="caution">
    <text evidence="4">The sequence shown here is derived from an EMBL/GenBank/DDBJ whole genome shotgun (WGS) entry which is preliminary data.</text>
</comment>
<keyword evidence="5" id="KW-1185">Reference proteome</keyword>
<feature type="repeat" description="WD" evidence="3">
    <location>
        <begin position="845"/>
        <end position="867"/>
    </location>
</feature>
<dbReference type="InterPro" id="IPR001680">
    <property type="entry name" value="WD40_rpt"/>
</dbReference>
<dbReference type="InterPro" id="IPR027417">
    <property type="entry name" value="P-loop_NTPase"/>
</dbReference>
<dbReference type="PRINTS" id="PR00320">
    <property type="entry name" value="GPROTEINBRPT"/>
</dbReference>
<evidence type="ECO:0000313" key="4">
    <source>
        <dbReference type="EMBL" id="GAA4934621.1"/>
    </source>
</evidence>
<feature type="repeat" description="WD" evidence="3">
    <location>
        <begin position="1006"/>
        <end position="1041"/>
    </location>
</feature>
<reference evidence="5" key="1">
    <citation type="journal article" date="2019" name="Int. J. Syst. Evol. Microbiol.">
        <title>The Global Catalogue of Microorganisms (GCM) 10K type strain sequencing project: providing services to taxonomists for standard genome sequencing and annotation.</title>
        <authorList>
            <consortium name="The Broad Institute Genomics Platform"/>
            <consortium name="The Broad Institute Genome Sequencing Center for Infectious Disease"/>
            <person name="Wu L."/>
            <person name="Ma J."/>
        </authorList>
    </citation>
    <scope>NUCLEOTIDE SEQUENCE [LARGE SCALE GENOMIC DNA]</scope>
    <source>
        <strain evidence="5">JCM 18123</strain>
    </source>
</reference>
<dbReference type="RefSeq" id="WP_345555906.1">
    <property type="nucleotide sequence ID" value="NZ_BAABIK010000006.1"/>
</dbReference>
<dbReference type="Proteomes" id="UP001499993">
    <property type="component" value="Unassembled WGS sequence"/>
</dbReference>
<feature type="repeat" description="WD" evidence="3">
    <location>
        <begin position="868"/>
        <end position="912"/>
    </location>
</feature>
<keyword evidence="1 3" id="KW-0853">WD repeat</keyword>
<keyword evidence="2" id="KW-0677">Repeat</keyword>
<protein>
    <recommendedName>
        <fullName evidence="6">WD40 repeat</fullName>
    </recommendedName>
</protein>
<dbReference type="SUPFAM" id="SSF50978">
    <property type="entry name" value="WD40 repeat-like"/>
    <property type="match status" value="2"/>
</dbReference>
<dbReference type="PROSITE" id="PS50082">
    <property type="entry name" value="WD_REPEATS_2"/>
    <property type="match status" value="4"/>
</dbReference>
<dbReference type="Gene3D" id="2.130.10.10">
    <property type="entry name" value="YVTN repeat-like/Quinoprotein amine dehydrogenase"/>
    <property type="match status" value="3"/>
</dbReference>
<dbReference type="InterPro" id="IPR015943">
    <property type="entry name" value="WD40/YVTN_repeat-like_dom_sf"/>
</dbReference>